<gene>
    <name evidence="3" type="ORF">AWB82_00791</name>
</gene>
<protein>
    <recommendedName>
        <fullName evidence="2">Lysozyme inhibitor LprI-like N-terminal domain-containing protein</fullName>
    </recommendedName>
</protein>
<name>A0A157ZKD3_9BURK</name>
<evidence type="ECO:0000259" key="2">
    <source>
        <dbReference type="Pfam" id="PF07007"/>
    </source>
</evidence>
<proteinExistence type="predicted"/>
<dbReference type="PANTHER" id="PTHR39176:SF1">
    <property type="entry name" value="PERIPLASMIC PROTEIN"/>
    <property type="match status" value="1"/>
</dbReference>
<keyword evidence="1" id="KW-0732">Signal</keyword>
<dbReference type="Proteomes" id="UP000054596">
    <property type="component" value="Unassembled WGS sequence"/>
</dbReference>
<evidence type="ECO:0000313" key="4">
    <source>
        <dbReference type="Proteomes" id="UP000054596"/>
    </source>
</evidence>
<dbReference type="OrthoDB" id="7340239at2"/>
<dbReference type="STRING" id="1777143.AWB82_00791"/>
<dbReference type="PANTHER" id="PTHR39176">
    <property type="entry name" value="PERIPLASMIC PROTEIN-RELATED"/>
    <property type="match status" value="1"/>
</dbReference>
<sequence length="192" mass="22230">MFKMTIACIFVSCFLSGWASAASMCSSSITKNLESCAKSNFELADQGLNKRYREVASRLSEGDRSLLVAAQREWVRHKERTCQEAYESALPGQEAEIDRWTCLDQMTRTRTSELNYIDSGMGGDGFFRAVDIISRYYEHGDRNRFISKLVADSTRDESRDWQEYVRDTCILSARQTHEEENTCIARQQFYRY</sequence>
<evidence type="ECO:0000256" key="1">
    <source>
        <dbReference type="SAM" id="SignalP"/>
    </source>
</evidence>
<keyword evidence="4" id="KW-1185">Reference proteome</keyword>
<reference evidence="3" key="1">
    <citation type="submission" date="2016-01" db="EMBL/GenBank/DDBJ databases">
        <authorList>
            <person name="Peeters C."/>
        </authorList>
    </citation>
    <scope>NUCLEOTIDE SEQUENCE [LARGE SCALE GENOMIC DNA]</scope>
    <source>
        <strain evidence="3">LMG 29325</strain>
    </source>
</reference>
<feature type="signal peptide" evidence="1">
    <location>
        <begin position="1"/>
        <end position="21"/>
    </location>
</feature>
<dbReference type="AlphaFoldDB" id="A0A157ZKD3"/>
<dbReference type="Pfam" id="PF07007">
    <property type="entry name" value="LprI"/>
    <property type="match status" value="1"/>
</dbReference>
<feature type="chain" id="PRO_5007619411" description="Lysozyme inhibitor LprI-like N-terminal domain-containing protein" evidence="1">
    <location>
        <begin position="22"/>
        <end position="192"/>
    </location>
</feature>
<comment type="caution">
    <text evidence="3">The sequence shown here is derived from an EMBL/GenBank/DDBJ whole genome shotgun (WGS) entry which is preliminary data.</text>
</comment>
<accession>A0A157ZKD3</accession>
<organism evidence="3 4">
    <name type="scientific">Caballeronia glebae</name>
    <dbReference type="NCBI Taxonomy" id="1777143"/>
    <lineage>
        <taxon>Bacteria</taxon>
        <taxon>Pseudomonadati</taxon>
        <taxon>Pseudomonadota</taxon>
        <taxon>Betaproteobacteria</taxon>
        <taxon>Burkholderiales</taxon>
        <taxon>Burkholderiaceae</taxon>
        <taxon>Caballeronia</taxon>
    </lineage>
</organism>
<feature type="domain" description="Lysozyme inhibitor LprI-like N-terminal" evidence="2">
    <location>
        <begin position="28"/>
        <end position="114"/>
    </location>
</feature>
<dbReference type="EMBL" id="FCOJ02000004">
    <property type="protein sequence ID" value="SAK46002.1"/>
    <property type="molecule type" value="Genomic_DNA"/>
</dbReference>
<evidence type="ECO:0000313" key="3">
    <source>
        <dbReference type="EMBL" id="SAK46002.1"/>
    </source>
</evidence>
<dbReference type="InterPro" id="IPR009739">
    <property type="entry name" value="LprI-like_N"/>
</dbReference>
<dbReference type="Gene3D" id="1.20.1270.180">
    <property type="match status" value="1"/>
</dbReference>